<evidence type="ECO:0000313" key="2">
    <source>
        <dbReference type="Proteomes" id="UP000237105"/>
    </source>
</evidence>
<gene>
    <name evidence="1" type="ORF">PanWU01x14_149650</name>
</gene>
<feature type="non-terminal residue" evidence="1">
    <location>
        <position position="1"/>
    </location>
</feature>
<name>A0A2P5CIF7_PARAD</name>
<dbReference type="EMBL" id="JXTB01000126">
    <property type="protein sequence ID" value="PON60836.1"/>
    <property type="molecule type" value="Genomic_DNA"/>
</dbReference>
<dbReference type="AlphaFoldDB" id="A0A2P5CIF7"/>
<evidence type="ECO:0000313" key="1">
    <source>
        <dbReference type="EMBL" id="PON60836.1"/>
    </source>
</evidence>
<comment type="caution">
    <text evidence="1">The sequence shown here is derived from an EMBL/GenBank/DDBJ whole genome shotgun (WGS) entry which is preliminary data.</text>
</comment>
<reference evidence="2" key="1">
    <citation type="submission" date="2016-06" db="EMBL/GenBank/DDBJ databases">
        <title>Parallel loss of symbiosis genes in relatives of nitrogen-fixing non-legume Parasponia.</title>
        <authorList>
            <person name="Van Velzen R."/>
            <person name="Holmer R."/>
            <person name="Bu F."/>
            <person name="Rutten L."/>
            <person name="Van Zeijl A."/>
            <person name="Liu W."/>
            <person name="Santuari L."/>
            <person name="Cao Q."/>
            <person name="Sharma T."/>
            <person name="Shen D."/>
            <person name="Roswanjaya Y."/>
            <person name="Wardhani T."/>
            <person name="Kalhor M.S."/>
            <person name="Jansen J."/>
            <person name="Van den Hoogen J."/>
            <person name="Gungor B."/>
            <person name="Hartog M."/>
            <person name="Hontelez J."/>
            <person name="Verver J."/>
            <person name="Yang W.-C."/>
            <person name="Schijlen E."/>
            <person name="Repin R."/>
            <person name="Schilthuizen M."/>
            <person name="Schranz E."/>
            <person name="Heidstra R."/>
            <person name="Miyata K."/>
            <person name="Fedorova E."/>
            <person name="Kohlen W."/>
            <person name="Bisseling T."/>
            <person name="Smit S."/>
            <person name="Geurts R."/>
        </authorList>
    </citation>
    <scope>NUCLEOTIDE SEQUENCE [LARGE SCALE GENOMIC DNA]</scope>
    <source>
        <strain evidence="2">cv. WU1-14</strain>
    </source>
</reference>
<protein>
    <submittedName>
        <fullName evidence="1">Uncharacterized protein</fullName>
    </submittedName>
</protein>
<keyword evidence="2" id="KW-1185">Reference proteome</keyword>
<proteinExistence type="predicted"/>
<accession>A0A2P5CIF7</accession>
<sequence>LRSKKQPTWIQTKKTFLREKGRKKCKEIKLRLYFRPSVRVHIMGQQKTEEDEGFPGELKEFPLLSPPSSCWYDVKSLECCRSLHLLPTHCSSQPITFKNHSLSLSVSLALYLYISLYL</sequence>
<organism evidence="1 2">
    <name type="scientific">Parasponia andersonii</name>
    <name type="common">Sponia andersonii</name>
    <dbReference type="NCBI Taxonomy" id="3476"/>
    <lineage>
        <taxon>Eukaryota</taxon>
        <taxon>Viridiplantae</taxon>
        <taxon>Streptophyta</taxon>
        <taxon>Embryophyta</taxon>
        <taxon>Tracheophyta</taxon>
        <taxon>Spermatophyta</taxon>
        <taxon>Magnoliopsida</taxon>
        <taxon>eudicotyledons</taxon>
        <taxon>Gunneridae</taxon>
        <taxon>Pentapetalae</taxon>
        <taxon>rosids</taxon>
        <taxon>fabids</taxon>
        <taxon>Rosales</taxon>
        <taxon>Cannabaceae</taxon>
        <taxon>Parasponia</taxon>
    </lineage>
</organism>
<dbReference type="Proteomes" id="UP000237105">
    <property type="component" value="Unassembled WGS sequence"/>
</dbReference>